<dbReference type="Proteomes" id="UP000558192">
    <property type="component" value="Unassembled WGS sequence"/>
</dbReference>
<feature type="transmembrane region" description="Helical" evidence="1">
    <location>
        <begin position="80"/>
        <end position="101"/>
    </location>
</feature>
<keyword evidence="1" id="KW-0812">Transmembrane</keyword>
<evidence type="ECO:0000313" key="2">
    <source>
        <dbReference type="EMBL" id="NJC06738.1"/>
    </source>
</evidence>
<accession>A0A7X5Y8G4</accession>
<dbReference type="RefSeq" id="WP_168070145.1">
    <property type="nucleotide sequence ID" value="NZ_JAATJC010000001.1"/>
</dbReference>
<reference evidence="2 3" key="1">
    <citation type="submission" date="2020-03" db="EMBL/GenBank/DDBJ databases">
        <title>Genomic Encyclopedia of Type Strains, Phase IV (KMG-IV): sequencing the most valuable type-strain genomes for metagenomic binning, comparative biology and taxonomic classification.</title>
        <authorList>
            <person name="Goeker M."/>
        </authorList>
    </citation>
    <scope>NUCLEOTIDE SEQUENCE [LARGE SCALE GENOMIC DNA]</scope>
    <source>
        <strain evidence="2 3">DSM 16846</strain>
    </source>
</reference>
<proteinExistence type="predicted"/>
<name>A0A7X5Y8G4_9SPHN</name>
<keyword evidence="1" id="KW-0472">Membrane</keyword>
<sequence length="105" mass="11912">MATAAAALAARARREIQHAFFSADAVRPDRAIAFAPDNGFERRQFERLRSAGAVHEEQPGRYWLDLPAYDRMLRRHLERVRIFFAILFAAGFLLVLAGTLIRLTA</sequence>
<evidence type="ECO:0000313" key="3">
    <source>
        <dbReference type="Proteomes" id="UP000558192"/>
    </source>
</evidence>
<protein>
    <submittedName>
        <fullName evidence="2">Uncharacterized protein</fullName>
    </submittedName>
</protein>
<gene>
    <name evidence="2" type="ORF">GGQ97_002531</name>
</gene>
<dbReference type="EMBL" id="JAATJC010000001">
    <property type="protein sequence ID" value="NJC06738.1"/>
    <property type="molecule type" value="Genomic_DNA"/>
</dbReference>
<keyword evidence="1" id="KW-1133">Transmembrane helix</keyword>
<evidence type="ECO:0000256" key="1">
    <source>
        <dbReference type="SAM" id="Phobius"/>
    </source>
</evidence>
<comment type="caution">
    <text evidence="2">The sequence shown here is derived from an EMBL/GenBank/DDBJ whole genome shotgun (WGS) entry which is preliminary data.</text>
</comment>
<dbReference type="AlphaFoldDB" id="A0A7X5Y8G4"/>
<keyword evidence="3" id="KW-1185">Reference proteome</keyword>
<organism evidence="2 3">
    <name type="scientific">Sphingomonas kaistensis</name>
    <dbReference type="NCBI Taxonomy" id="298708"/>
    <lineage>
        <taxon>Bacteria</taxon>
        <taxon>Pseudomonadati</taxon>
        <taxon>Pseudomonadota</taxon>
        <taxon>Alphaproteobacteria</taxon>
        <taxon>Sphingomonadales</taxon>
        <taxon>Sphingomonadaceae</taxon>
        <taxon>Sphingomonas</taxon>
    </lineage>
</organism>